<dbReference type="AlphaFoldDB" id="W9RU40"/>
<sequence length="88" mass="9951">MFEPAKKAYKAARKDSDHAAGMALSDEASSALADRVNAMLQKLEKEIDDVDVKIGDRWQLLDRAFSSFQHYTVTFWTTIDGNDEIAHF</sequence>
<organism evidence="1 2">
    <name type="scientific">Morus notabilis</name>
    <dbReference type="NCBI Taxonomy" id="981085"/>
    <lineage>
        <taxon>Eukaryota</taxon>
        <taxon>Viridiplantae</taxon>
        <taxon>Streptophyta</taxon>
        <taxon>Embryophyta</taxon>
        <taxon>Tracheophyta</taxon>
        <taxon>Spermatophyta</taxon>
        <taxon>Magnoliopsida</taxon>
        <taxon>eudicotyledons</taxon>
        <taxon>Gunneridae</taxon>
        <taxon>Pentapetalae</taxon>
        <taxon>rosids</taxon>
        <taxon>fabids</taxon>
        <taxon>Rosales</taxon>
        <taxon>Moraceae</taxon>
        <taxon>Moreae</taxon>
        <taxon>Morus</taxon>
    </lineage>
</organism>
<proteinExistence type="predicted"/>
<gene>
    <name evidence="1" type="ORF">L484_009135</name>
</gene>
<dbReference type="EMBL" id="KE344618">
    <property type="protein sequence ID" value="EXB72252.1"/>
    <property type="molecule type" value="Genomic_DNA"/>
</dbReference>
<dbReference type="Proteomes" id="UP000030645">
    <property type="component" value="Unassembled WGS sequence"/>
</dbReference>
<accession>W9RU40</accession>
<evidence type="ECO:0000313" key="2">
    <source>
        <dbReference type="Proteomes" id="UP000030645"/>
    </source>
</evidence>
<dbReference type="STRING" id="981085.W9RU40"/>
<keyword evidence="2" id="KW-1185">Reference proteome</keyword>
<reference evidence="2" key="1">
    <citation type="submission" date="2013-01" db="EMBL/GenBank/DDBJ databases">
        <title>Draft Genome Sequence of a Mulberry Tree, Morus notabilis C.K. Schneid.</title>
        <authorList>
            <person name="He N."/>
            <person name="Zhao S."/>
        </authorList>
    </citation>
    <scope>NUCLEOTIDE SEQUENCE</scope>
</reference>
<name>W9RU40_9ROSA</name>
<protein>
    <submittedName>
        <fullName evidence="1">Uncharacterized protein</fullName>
    </submittedName>
</protein>
<evidence type="ECO:0000313" key="1">
    <source>
        <dbReference type="EMBL" id="EXB72252.1"/>
    </source>
</evidence>